<dbReference type="GO" id="GO:0005829">
    <property type="term" value="C:cytosol"/>
    <property type="evidence" value="ECO:0007669"/>
    <property type="project" value="TreeGrafter"/>
</dbReference>
<accession>A0A3D9V2P2</accession>
<comment type="similarity">
    <text evidence="1">Belongs to the bacterial luciferase oxidoreductase family.</text>
</comment>
<dbReference type="PANTHER" id="PTHR30137:SF16">
    <property type="entry name" value="BLL0895 PROTEIN"/>
    <property type="match status" value="1"/>
</dbReference>
<evidence type="ECO:0000256" key="4">
    <source>
        <dbReference type="ARBA" id="ARBA00023033"/>
    </source>
</evidence>
<dbReference type="GO" id="GO:0016705">
    <property type="term" value="F:oxidoreductase activity, acting on paired donors, with incorporation or reduction of molecular oxygen"/>
    <property type="evidence" value="ECO:0007669"/>
    <property type="project" value="InterPro"/>
</dbReference>
<organism evidence="6 7">
    <name type="scientific">Thermasporomyces composti</name>
    <dbReference type="NCBI Taxonomy" id="696763"/>
    <lineage>
        <taxon>Bacteria</taxon>
        <taxon>Bacillati</taxon>
        <taxon>Actinomycetota</taxon>
        <taxon>Actinomycetes</taxon>
        <taxon>Propionibacteriales</taxon>
        <taxon>Nocardioidaceae</taxon>
        <taxon>Thermasporomyces</taxon>
    </lineage>
</organism>
<dbReference type="InterPro" id="IPR011251">
    <property type="entry name" value="Luciferase-like_dom"/>
</dbReference>
<evidence type="ECO:0000256" key="1">
    <source>
        <dbReference type="ARBA" id="ARBA00010426"/>
    </source>
</evidence>
<sequence>MKIGLALYPRHLPYRPEPLEELYGSFLDNAVYAEELGYSHVWMGEHHFSPDAWPPSTLVLLTHVAARTSRIRLGTGMLLMPFHHPLRVAEDAIVLDVLSHGRLDLGFSVGSAFHEYRTFNVPMSERLGRTQEGVEVVRRCFTEDRFDHHGKYYDFPDVRMEWYRPVQRPHPPIWIGAFGPKAFAWAGRNGYHINLGYTPLYEQVYLPALEAAGHDPRQAMLNQLVYCHVAPTRTQAWDEAEEGFRWVIEYYQTMTGAPGISDAGPLPPGTLPPLGEFRNTPGIGFGGKFIVGTPDDLTRHLEQVAKTPATHVALALGVAGMSKEQMRRSMELIAERVLPRFHDT</sequence>
<keyword evidence="2" id="KW-0285">Flavoprotein</keyword>
<reference evidence="6 7" key="1">
    <citation type="submission" date="2018-08" db="EMBL/GenBank/DDBJ databases">
        <title>Sequencing the genomes of 1000 actinobacteria strains.</title>
        <authorList>
            <person name="Klenk H.-P."/>
        </authorList>
    </citation>
    <scope>NUCLEOTIDE SEQUENCE [LARGE SCALE GENOMIC DNA]</scope>
    <source>
        <strain evidence="6 7">DSM 22891</strain>
    </source>
</reference>
<evidence type="ECO:0000259" key="5">
    <source>
        <dbReference type="Pfam" id="PF00296"/>
    </source>
</evidence>
<dbReference type="InterPro" id="IPR050766">
    <property type="entry name" value="Bact_Lucif_Oxidored"/>
</dbReference>
<keyword evidence="3" id="KW-0560">Oxidoreductase</keyword>
<evidence type="ECO:0000256" key="2">
    <source>
        <dbReference type="ARBA" id="ARBA00022630"/>
    </source>
</evidence>
<feature type="domain" description="Luciferase-like" evidence="5">
    <location>
        <begin position="21"/>
        <end position="310"/>
    </location>
</feature>
<dbReference type="Pfam" id="PF00296">
    <property type="entry name" value="Bac_luciferase"/>
    <property type="match status" value="1"/>
</dbReference>
<dbReference type="EMBL" id="QTUC01000001">
    <property type="protein sequence ID" value="REF35656.1"/>
    <property type="molecule type" value="Genomic_DNA"/>
</dbReference>
<dbReference type="InterPro" id="IPR036661">
    <property type="entry name" value="Luciferase-like_sf"/>
</dbReference>
<dbReference type="Proteomes" id="UP000256485">
    <property type="component" value="Unassembled WGS sequence"/>
</dbReference>
<dbReference type="Gene3D" id="3.20.20.30">
    <property type="entry name" value="Luciferase-like domain"/>
    <property type="match status" value="1"/>
</dbReference>
<gene>
    <name evidence="6" type="ORF">DFJ64_1039</name>
</gene>
<dbReference type="AlphaFoldDB" id="A0A3D9V2P2"/>
<dbReference type="GO" id="GO:0004497">
    <property type="term" value="F:monooxygenase activity"/>
    <property type="evidence" value="ECO:0007669"/>
    <property type="project" value="UniProtKB-KW"/>
</dbReference>
<name>A0A3D9V2P2_THECX</name>
<dbReference type="PANTHER" id="PTHR30137">
    <property type="entry name" value="LUCIFERASE-LIKE MONOOXYGENASE"/>
    <property type="match status" value="1"/>
</dbReference>
<protein>
    <submittedName>
        <fullName evidence="6">Alkanesulfonate monooxygenase SsuD/methylene tetrahydromethanopterin reductase-like flavin-dependent oxidoreductase (Luciferase family)</fullName>
    </submittedName>
</protein>
<keyword evidence="7" id="KW-1185">Reference proteome</keyword>
<evidence type="ECO:0000256" key="3">
    <source>
        <dbReference type="ARBA" id="ARBA00023002"/>
    </source>
</evidence>
<evidence type="ECO:0000313" key="6">
    <source>
        <dbReference type="EMBL" id="REF35656.1"/>
    </source>
</evidence>
<proteinExistence type="inferred from homology"/>
<comment type="caution">
    <text evidence="6">The sequence shown here is derived from an EMBL/GenBank/DDBJ whole genome shotgun (WGS) entry which is preliminary data.</text>
</comment>
<dbReference type="SUPFAM" id="SSF51679">
    <property type="entry name" value="Bacterial luciferase-like"/>
    <property type="match status" value="1"/>
</dbReference>
<keyword evidence="4 6" id="KW-0503">Monooxygenase</keyword>
<evidence type="ECO:0000313" key="7">
    <source>
        <dbReference type="Proteomes" id="UP000256485"/>
    </source>
</evidence>